<evidence type="ECO:0000313" key="3">
    <source>
        <dbReference type="Proteomes" id="UP000764110"/>
    </source>
</evidence>
<feature type="coiled-coil region" evidence="1">
    <location>
        <begin position="368"/>
        <end position="395"/>
    </location>
</feature>
<name>A0A9P8M5X7_9HYPO</name>
<comment type="caution">
    <text evidence="2">The sequence shown here is derived from an EMBL/GenBank/DDBJ whole genome shotgun (WGS) entry which is preliminary data.</text>
</comment>
<dbReference type="Proteomes" id="UP000764110">
    <property type="component" value="Unassembled WGS sequence"/>
</dbReference>
<dbReference type="GO" id="GO:0005869">
    <property type="term" value="C:dynactin complex"/>
    <property type="evidence" value="ECO:0007669"/>
    <property type="project" value="InterPro"/>
</dbReference>
<keyword evidence="3" id="KW-1185">Reference proteome</keyword>
<sequence length="395" mass="44190">MSTTRSTRCCVRFLVVASEVGITVDLGMTSRPVFSLPSSQHRPGRRGEGARKCAEQYAQDEKRVNSPNFWTGKCQVSRGPKNNRPAVRLLKSWKFGRRKRHRWPPVGIDVYVVTPHETGLDLAGIGLATRRVIERGLISDLCGSQPISGVVRRGDALLGSRISNREYGAQSCSPRRLLQQRFLTIAMAATADMDNTLDQTTLATINLLESRLLRLEHLLHGPATSLPHVHKDSAAQKLKDMERRFSMIISHFRVYNELLKIYKSNPDLFHSPDASVPPSQLSSDAIQSIVLSQAPAYSSALSSLTAVQDSPIPDPSESASLIALTDKMKAIEATQIAQLAEISELRQRSEMVIRAWYENWVLNNSQSLADVETRVERIEKQIRQRERAFEDAKQI</sequence>
<dbReference type="InterPro" id="IPR009991">
    <property type="entry name" value="DCTN3"/>
</dbReference>
<dbReference type="GO" id="GO:0061640">
    <property type="term" value="P:cytoskeleton-dependent cytokinesis"/>
    <property type="evidence" value="ECO:0007669"/>
    <property type="project" value="InterPro"/>
</dbReference>
<evidence type="ECO:0008006" key="4">
    <source>
        <dbReference type="Google" id="ProtNLM"/>
    </source>
</evidence>
<keyword evidence="1" id="KW-0175">Coiled coil</keyword>
<dbReference type="AlphaFoldDB" id="A0A9P8M5X7"/>
<accession>A0A9P8M5X7</accession>
<gene>
    <name evidence="2" type="ORF">MHUMG1_07763</name>
</gene>
<dbReference type="Pfam" id="PF07426">
    <property type="entry name" value="Dynactin_p22"/>
    <property type="match status" value="1"/>
</dbReference>
<protein>
    <recommendedName>
        <fullName evidence="4">Nuclear distribution protein</fullName>
    </recommendedName>
</protein>
<evidence type="ECO:0000313" key="2">
    <source>
        <dbReference type="EMBL" id="KAH0594413.1"/>
    </source>
</evidence>
<organism evidence="2 3">
    <name type="scientific">Metarhizium humberi</name>
    <dbReference type="NCBI Taxonomy" id="2596975"/>
    <lineage>
        <taxon>Eukaryota</taxon>
        <taxon>Fungi</taxon>
        <taxon>Dikarya</taxon>
        <taxon>Ascomycota</taxon>
        <taxon>Pezizomycotina</taxon>
        <taxon>Sordariomycetes</taxon>
        <taxon>Hypocreomycetidae</taxon>
        <taxon>Hypocreales</taxon>
        <taxon>Clavicipitaceae</taxon>
        <taxon>Metarhizium</taxon>
    </lineage>
</organism>
<reference evidence="2 3" key="1">
    <citation type="submission" date="2020-07" db="EMBL/GenBank/DDBJ databases">
        <title>Metarhizium humberi genome.</title>
        <authorList>
            <person name="Lysoe E."/>
        </authorList>
    </citation>
    <scope>NUCLEOTIDE SEQUENCE [LARGE SCALE GENOMIC DNA]</scope>
    <source>
        <strain evidence="2 3">ESALQ1638</strain>
    </source>
</reference>
<proteinExistence type="predicted"/>
<dbReference type="EMBL" id="JACEFI010000016">
    <property type="protein sequence ID" value="KAH0594413.1"/>
    <property type="molecule type" value="Genomic_DNA"/>
</dbReference>
<evidence type="ECO:0000256" key="1">
    <source>
        <dbReference type="SAM" id="Coils"/>
    </source>
</evidence>